<feature type="region of interest" description="Disordered" evidence="2">
    <location>
        <begin position="1"/>
        <end position="21"/>
    </location>
</feature>
<organism evidence="3 4">
    <name type="scientific">Candidatus Nitrosocosmicus arcticus</name>
    <dbReference type="NCBI Taxonomy" id="2035267"/>
    <lineage>
        <taxon>Archaea</taxon>
        <taxon>Nitrososphaerota</taxon>
        <taxon>Nitrososphaeria</taxon>
        <taxon>Nitrososphaerales</taxon>
        <taxon>Nitrososphaeraceae</taxon>
        <taxon>Candidatus Nitrosocosmicus</taxon>
    </lineage>
</organism>
<name>A0A557SS53_9ARCH</name>
<sequence>MSKQDKKETTTSTTDSTTRDNLDQVVQNNTEIFNRAVKETTQSLNQVFDESKKSIERNINEARNQIPLYTKTINEVQEQAVQATRDIAENYLDYQKQTIDSFQSIVTPYFENANNQLWNNQGIFRRIPEIYSKIANNYAENTVALSRIMNNIAFSNVDIVKSVINNTKEQSKQFAEIGKRNARVYESFERDNRNSR</sequence>
<dbReference type="OrthoDB" id="10637at2157"/>
<evidence type="ECO:0000313" key="3">
    <source>
        <dbReference type="EMBL" id="TVP39415.1"/>
    </source>
</evidence>
<comment type="caution">
    <text evidence="3">The sequence shown here is derived from an EMBL/GenBank/DDBJ whole genome shotgun (WGS) entry which is preliminary data.</text>
</comment>
<evidence type="ECO:0000313" key="4">
    <source>
        <dbReference type="Proteomes" id="UP000315289"/>
    </source>
</evidence>
<feature type="coiled-coil region" evidence="1">
    <location>
        <begin position="45"/>
        <end position="79"/>
    </location>
</feature>
<dbReference type="Proteomes" id="UP000315289">
    <property type="component" value="Unassembled WGS sequence"/>
</dbReference>
<reference evidence="3 4" key="1">
    <citation type="journal article" date="2019" name="Front. Microbiol.">
        <title>Ammonia Oxidation by the Arctic Terrestrial Thaumarchaeote Candidatus Nitrosocosmicus arcticus Is Stimulated by Increasing Temperatures.</title>
        <authorList>
            <person name="Alves R.J.E."/>
            <person name="Kerou M."/>
            <person name="Zappe A."/>
            <person name="Bittner R."/>
            <person name="Abby S.S."/>
            <person name="Schmidt H.A."/>
            <person name="Pfeifer K."/>
            <person name="Schleper C."/>
        </authorList>
    </citation>
    <scope>NUCLEOTIDE SEQUENCE [LARGE SCALE GENOMIC DNA]</scope>
    <source>
        <strain evidence="3 4">Kfb</strain>
    </source>
</reference>
<evidence type="ECO:0000256" key="1">
    <source>
        <dbReference type="SAM" id="Coils"/>
    </source>
</evidence>
<proteinExistence type="predicted"/>
<accession>A0A557SS53</accession>
<protein>
    <submittedName>
        <fullName evidence="3">Uncharacterized protein</fullName>
    </submittedName>
</protein>
<evidence type="ECO:0000256" key="2">
    <source>
        <dbReference type="SAM" id="MobiDB-lite"/>
    </source>
</evidence>
<keyword evidence="4" id="KW-1185">Reference proteome</keyword>
<dbReference type="AlphaFoldDB" id="A0A557SS53"/>
<dbReference type="EMBL" id="VOAH01000015">
    <property type="protein sequence ID" value="TVP39415.1"/>
    <property type="molecule type" value="Genomic_DNA"/>
</dbReference>
<dbReference type="Gene3D" id="1.20.5.1230">
    <property type="entry name" value="Apolipoprotein A-I"/>
    <property type="match status" value="1"/>
</dbReference>
<dbReference type="SUPFAM" id="SSF58113">
    <property type="entry name" value="Apolipoprotein A-I"/>
    <property type="match status" value="1"/>
</dbReference>
<gene>
    <name evidence="3" type="ORF">NARC_150009</name>
</gene>
<keyword evidence="1" id="KW-0175">Coiled coil</keyword>
<dbReference type="RefSeq" id="WP_144733608.1">
    <property type="nucleotide sequence ID" value="NZ_ML675590.1"/>
</dbReference>